<dbReference type="Pfam" id="PF13671">
    <property type="entry name" value="AAA_33"/>
    <property type="match status" value="1"/>
</dbReference>
<dbReference type="SUPFAM" id="SSF54427">
    <property type="entry name" value="NTF2-like"/>
    <property type="match status" value="1"/>
</dbReference>
<dbReference type="InterPro" id="IPR027417">
    <property type="entry name" value="P-loop_NTPase"/>
</dbReference>
<evidence type="ECO:0000256" key="1">
    <source>
        <dbReference type="SAM" id="MobiDB-lite"/>
    </source>
</evidence>
<protein>
    <recommendedName>
        <fullName evidence="4">Ester cyclase</fullName>
    </recommendedName>
</protein>
<gene>
    <name evidence="2" type="ORF">Msi02_26440</name>
</gene>
<comment type="caution">
    <text evidence="2">The sequence shown here is derived from an EMBL/GenBank/DDBJ whole genome shotgun (WGS) entry which is preliminary data.</text>
</comment>
<dbReference type="EMBL" id="BOOF01000012">
    <property type="protein sequence ID" value="GIH61827.1"/>
    <property type="molecule type" value="Genomic_DNA"/>
</dbReference>
<dbReference type="PANTHER" id="PTHR12083">
    <property type="entry name" value="BIFUNCTIONAL POLYNUCLEOTIDE PHOSPHATASE/KINASE"/>
    <property type="match status" value="1"/>
</dbReference>
<name>A0ABQ4GK82_9ACTN</name>
<proteinExistence type="predicted"/>
<accession>A0ABQ4GK82</accession>
<dbReference type="Gene3D" id="3.40.50.300">
    <property type="entry name" value="P-loop containing nucleotide triphosphate hydrolases"/>
    <property type="match status" value="1"/>
</dbReference>
<evidence type="ECO:0000313" key="2">
    <source>
        <dbReference type="EMBL" id="GIH61827.1"/>
    </source>
</evidence>
<dbReference type="PANTHER" id="PTHR12083:SF9">
    <property type="entry name" value="BIFUNCTIONAL POLYNUCLEOTIDE PHOSPHATASE_KINASE"/>
    <property type="match status" value="1"/>
</dbReference>
<evidence type="ECO:0000313" key="3">
    <source>
        <dbReference type="Proteomes" id="UP000660454"/>
    </source>
</evidence>
<dbReference type="Pfam" id="PF07366">
    <property type="entry name" value="SnoaL"/>
    <property type="match status" value="1"/>
</dbReference>
<dbReference type="Gene3D" id="3.10.450.50">
    <property type="match status" value="1"/>
</dbReference>
<dbReference type="Proteomes" id="UP000660454">
    <property type="component" value="Unassembled WGS sequence"/>
</dbReference>
<organism evidence="2 3">
    <name type="scientific">Microbispora siamensis</name>
    <dbReference type="NCBI Taxonomy" id="564413"/>
    <lineage>
        <taxon>Bacteria</taxon>
        <taxon>Bacillati</taxon>
        <taxon>Actinomycetota</taxon>
        <taxon>Actinomycetes</taxon>
        <taxon>Streptosporangiales</taxon>
        <taxon>Streptosporangiaceae</taxon>
        <taxon>Microbispora</taxon>
    </lineage>
</organism>
<feature type="region of interest" description="Disordered" evidence="1">
    <location>
        <begin position="156"/>
        <end position="185"/>
    </location>
</feature>
<sequence length="326" mass="35924">MRYDPGTKPSLMTTPEVAVLVGLQAAGKTTFYRRRLAATHAHVSKDNWPNARHRQRRQLRVIAEALGEGRNVAVDNTNPSPEEWGPLIVAAKEHGARVVAYWFPPDLTASLDRNARRPGHARVPEIGIHATVKRLRRPRLSDGFDAVHTVTFDDQGGFTVRDQDTADNGGEQPPGFRGHPSGGRAGIVGEARRVRDRYNAAFNAHDIDALLGTVSPGGAFLAPEGMAEGREELRSYLEEFWAAFPDVHTVLLESFDVDDMTVDELVLIGTHKGRYRGPGGRVIPPTGRPLNLRCCYVCTVENGLIISLRMYFDQLELLSQLGVPLP</sequence>
<dbReference type="InterPro" id="IPR009959">
    <property type="entry name" value="Cyclase_SnoaL-like"/>
</dbReference>
<reference evidence="2 3" key="1">
    <citation type="submission" date="2021-01" db="EMBL/GenBank/DDBJ databases">
        <title>Whole genome shotgun sequence of Microbispora siamensis NBRC 104113.</title>
        <authorList>
            <person name="Komaki H."/>
            <person name="Tamura T."/>
        </authorList>
    </citation>
    <scope>NUCLEOTIDE SEQUENCE [LARGE SCALE GENOMIC DNA]</scope>
    <source>
        <strain evidence="2 3">NBRC 104113</strain>
    </source>
</reference>
<dbReference type="InterPro" id="IPR032710">
    <property type="entry name" value="NTF2-like_dom_sf"/>
</dbReference>
<dbReference type="SUPFAM" id="SSF52540">
    <property type="entry name" value="P-loop containing nucleoside triphosphate hydrolases"/>
    <property type="match status" value="1"/>
</dbReference>
<evidence type="ECO:0008006" key="4">
    <source>
        <dbReference type="Google" id="ProtNLM"/>
    </source>
</evidence>
<keyword evidence="3" id="KW-1185">Reference proteome</keyword>